<evidence type="ECO:0000313" key="5">
    <source>
        <dbReference type="EMBL" id="RLE09087.1"/>
    </source>
</evidence>
<comment type="caution">
    <text evidence="5">The sequence shown here is derived from an EMBL/GenBank/DDBJ whole genome shotgun (WGS) entry which is preliminary data.</text>
</comment>
<evidence type="ECO:0000259" key="3">
    <source>
        <dbReference type="Pfam" id="PF00881"/>
    </source>
</evidence>
<organism evidence="5 6">
    <name type="scientific">Aerophobetes bacterium</name>
    <dbReference type="NCBI Taxonomy" id="2030807"/>
    <lineage>
        <taxon>Bacteria</taxon>
        <taxon>Candidatus Aerophobota</taxon>
    </lineage>
</organism>
<dbReference type="InterPro" id="IPR029479">
    <property type="entry name" value="Nitroreductase"/>
</dbReference>
<dbReference type="Gene3D" id="3.40.109.10">
    <property type="entry name" value="NADH Oxidase"/>
    <property type="match status" value="1"/>
</dbReference>
<comment type="similarity">
    <text evidence="1">Belongs to the nitroreductase family.</text>
</comment>
<dbReference type="Pfam" id="PF00881">
    <property type="entry name" value="Nitroreductase"/>
    <property type="match status" value="1"/>
</dbReference>
<dbReference type="AlphaFoldDB" id="A0A497E5A6"/>
<dbReference type="GO" id="GO:0016491">
    <property type="term" value="F:oxidoreductase activity"/>
    <property type="evidence" value="ECO:0007669"/>
    <property type="project" value="UniProtKB-KW"/>
</dbReference>
<name>A0A497E5A6_UNCAE</name>
<dbReference type="Proteomes" id="UP000279422">
    <property type="component" value="Unassembled WGS sequence"/>
</dbReference>
<dbReference type="CDD" id="cd02139">
    <property type="entry name" value="nitroreductase"/>
    <property type="match status" value="1"/>
</dbReference>
<sequence>MDVHTAIRTRRSVRAYRSDPVPEESLKKILEAARLAPSAANRQQWKFVVVRDPEKRKQLSQAAHHQGFVGEAPVVIAAVALEPERVMSCEVPAYAVDLAIAVDHITLAAVEEGLGTCWIGAFSQEEVKRILNIPSRYKVVALLPLGFPADKPKAKSRKKLEEIVCYETFTE</sequence>
<evidence type="ECO:0000259" key="4">
    <source>
        <dbReference type="Pfam" id="PF14512"/>
    </source>
</evidence>
<evidence type="ECO:0000256" key="1">
    <source>
        <dbReference type="ARBA" id="ARBA00007118"/>
    </source>
</evidence>
<evidence type="ECO:0000313" key="6">
    <source>
        <dbReference type="Proteomes" id="UP000279422"/>
    </source>
</evidence>
<keyword evidence="2" id="KW-0560">Oxidoreductase</keyword>
<dbReference type="InterPro" id="IPR000415">
    <property type="entry name" value="Nitroreductase-like"/>
</dbReference>
<dbReference type="Pfam" id="PF14512">
    <property type="entry name" value="TM1586_NiRdase"/>
    <property type="match status" value="1"/>
</dbReference>
<dbReference type="PANTHER" id="PTHR43673:SF10">
    <property type="entry name" value="NADH DEHYDROGENASE_NAD(P)H NITROREDUCTASE XCC3605-RELATED"/>
    <property type="match status" value="1"/>
</dbReference>
<gene>
    <name evidence="5" type="ORF">DRJ00_05115</name>
</gene>
<dbReference type="SUPFAM" id="SSF55469">
    <property type="entry name" value="FMN-dependent nitroreductase-like"/>
    <property type="match status" value="1"/>
</dbReference>
<dbReference type="PANTHER" id="PTHR43673">
    <property type="entry name" value="NAD(P)H NITROREDUCTASE YDGI-RELATED"/>
    <property type="match status" value="1"/>
</dbReference>
<dbReference type="EMBL" id="QMPZ01000064">
    <property type="protein sequence ID" value="RLE09087.1"/>
    <property type="molecule type" value="Genomic_DNA"/>
</dbReference>
<proteinExistence type="inferred from homology"/>
<dbReference type="InterPro" id="IPR029478">
    <property type="entry name" value="TM1586_NiRdase"/>
</dbReference>
<accession>A0A497E5A6</accession>
<feature type="domain" description="Putative nitroreductase TM1586" evidence="4">
    <location>
        <begin position="102"/>
        <end position="167"/>
    </location>
</feature>
<protein>
    <submittedName>
        <fullName evidence="5">Nitroreductase</fullName>
    </submittedName>
</protein>
<reference evidence="5 6" key="1">
    <citation type="submission" date="2018-06" db="EMBL/GenBank/DDBJ databases">
        <title>Extensive metabolic versatility and redundancy in microbially diverse, dynamic hydrothermal sediments.</title>
        <authorList>
            <person name="Dombrowski N."/>
            <person name="Teske A."/>
            <person name="Baker B.J."/>
        </authorList>
    </citation>
    <scope>NUCLEOTIDE SEQUENCE [LARGE SCALE GENOMIC DNA]</scope>
    <source>
        <strain evidence="5">B47_G16</strain>
    </source>
</reference>
<feature type="domain" description="Nitroreductase" evidence="3">
    <location>
        <begin position="7"/>
        <end position="74"/>
    </location>
</feature>
<evidence type="ECO:0000256" key="2">
    <source>
        <dbReference type="ARBA" id="ARBA00023002"/>
    </source>
</evidence>